<protein>
    <submittedName>
        <fullName evidence="1">Uncharacterized protein</fullName>
    </submittedName>
</protein>
<evidence type="ECO:0000313" key="2">
    <source>
        <dbReference type="Proteomes" id="UP001162483"/>
    </source>
</evidence>
<accession>A0ABN9FZP3</accession>
<keyword evidence="2" id="KW-1185">Reference proteome</keyword>
<organism evidence="1 2">
    <name type="scientific">Staurois parvus</name>
    <dbReference type="NCBI Taxonomy" id="386267"/>
    <lineage>
        <taxon>Eukaryota</taxon>
        <taxon>Metazoa</taxon>
        <taxon>Chordata</taxon>
        <taxon>Craniata</taxon>
        <taxon>Vertebrata</taxon>
        <taxon>Euteleostomi</taxon>
        <taxon>Amphibia</taxon>
        <taxon>Batrachia</taxon>
        <taxon>Anura</taxon>
        <taxon>Neobatrachia</taxon>
        <taxon>Ranoidea</taxon>
        <taxon>Ranidae</taxon>
        <taxon>Staurois</taxon>
    </lineage>
</organism>
<comment type="caution">
    <text evidence="1">The sequence shown here is derived from an EMBL/GenBank/DDBJ whole genome shotgun (WGS) entry which is preliminary data.</text>
</comment>
<sequence length="66" mass="7348">GSSVLFPKTFLDSLTVSLSPLKLSYLSLTYNIWGGGNFNIFNSFIGQAVFKSGLQLITMKWEQRAD</sequence>
<name>A0ABN9FZP3_9NEOB</name>
<gene>
    <name evidence="1" type="ORF">SPARVUS_LOCUS13157700</name>
</gene>
<dbReference type="Proteomes" id="UP001162483">
    <property type="component" value="Unassembled WGS sequence"/>
</dbReference>
<proteinExistence type="predicted"/>
<reference evidence="1" key="1">
    <citation type="submission" date="2023-05" db="EMBL/GenBank/DDBJ databases">
        <authorList>
            <person name="Stuckert A."/>
        </authorList>
    </citation>
    <scope>NUCLEOTIDE SEQUENCE</scope>
</reference>
<feature type="non-terminal residue" evidence="1">
    <location>
        <position position="1"/>
    </location>
</feature>
<dbReference type="EMBL" id="CATNWA010017713">
    <property type="protein sequence ID" value="CAI9602591.1"/>
    <property type="molecule type" value="Genomic_DNA"/>
</dbReference>
<evidence type="ECO:0000313" key="1">
    <source>
        <dbReference type="EMBL" id="CAI9602591.1"/>
    </source>
</evidence>